<evidence type="ECO:0000256" key="1">
    <source>
        <dbReference type="SAM" id="MobiDB-lite"/>
    </source>
</evidence>
<protein>
    <submittedName>
        <fullName evidence="3">Uncharacterized protein</fullName>
    </submittedName>
</protein>
<reference evidence="3" key="1">
    <citation type="submission" date="2022-11" db="UniProtKB">
        <authorList>
            <consortium name="WormBaseParasite"/>
        </authorList>
    </citation>
    <scope>IDENTIFICATION</scope>
</reference>
<sequence>MSAFVELATHKSVGPPSRGPNCRNPSLPTNVAVESLLAPVGAMEMASQGTRLCAPFGAPPPPRLYEVPLEVTNQPTACKTFVEIERLYTPDELARDPIDMAKMSKQYFTKIKPKVGTFRTGDRPFRHLFSRGTINR</sequence>
<proteinExistence type="predicted"/>
<accession>A0A914HGG8</accession>
<keyword evidence="2" id="KW-1185">Reference proteome</keyword>
<evidence type="ECO:0000313" key="3">
    <source>
        <dbReference type="WBParaSite" id="Gr19_v10_g16952.t1"/>
    </source>
</evidence>
<name>A0A914HGG8_GLORO</name>
<dbReference type="WBParaSite" id="Gr19_v10_g16952.t1">
    <property type="protein sequence ID" value="Gr19_v10_g16952.t1"/>
    <property type="gene ID" value="Gr19_v10_g16952"/>
</dbReference>
<dbReference type="Proteomes" id="UP000887572">
    <property type="component" value="Unplaced"/>
</dbReference>
<feature type="region of interest" description="Disordered" evidence="1">
    <location>
        <begin position="1"/>
        <end position="25"/>
    </location>
</feature>
<dbReference type="AlphaFoldDB" id="A0A914HGG8"/>
<evidence type="ECO:0000313" key="2">
    <source>
        <dbReference type="Proteomes" id="UP000887572"/>
    </source>
</evidence>
<organism evidence="2 3">
    <name type="scientific">Globodera rostochiensis</name>
    <name type="common">Golden nematode worm</name>
    <name type="synonym">Heterodera rostochiensis</name>
    <dbReference type="NCBI Taxonomy" id="31243"/>
    <lineage>
        <taxon>Eukaryota</taxon>
        <taxon>Metazoa</taxon>
        <taxon>Ecdysozoa</taxon>
        <taxon>Nematoda</taxon>
        <taxon>Chromadorea</taxon>
        <taxon>Rhabditida</taxon>
        <taxon>Tylenchina</taxon>
        <taxon>Tylenchomorpha</taxon>
        <taxon>Tylenchoidea</taxon>
        <taxon>Heteroderidae</taxon>
        <taxon>Heteroderinae</taxon>
        <taxon>Globodera</taxon>
    </lineage>
</organism>